<dbReference type="KEGG" id="halx:M0R89_11630"/>
<dbReference type="GeneID" id="72185859"/>
<reference evidence="2 3" key="1">
    <citation type="submission" date="2022-04" db="EMBL/GenBank/DDBJ databases">
        <title>Diverse halophilic archaea isolated from saline environments.</title>
        <authorList>
            <person name="Cui H.-L."/>
        </authorList>
    </citation>
    <scope>NUCLEOTIDE SEQUENCE [LARGE SCALE GENOMIC DNA]</scope>
    <source>
        <strain evidence="2 3">XZYJT49</strain>
    </source>
</reference>
<dbReference type="AlphaFoldDB" id="A0A8U0HQN6"/>
<dbReference type="Proteomes" id="UP000830729">
    <property type="component" value="Chromosome"/>
</dbReference>
<dbReference type="EMBL" id="CP096659">
    <property type="protein sequence ID" value="UPV73198.1"/>
    <property type="molecule type" value="Genomic_DNA"/>
</dbReference>
<accession>A0A8U0HQN6</accession>
<sequence>MTRPEIDGDELEMLEELEDAEDVGSHKRMVEILICEAYDEYDTDSFVYDPRESRKTPLSTDEMQDILWRYDAPAINPGHIASWPRDRTDKQDVLAAISRYEGIDSRGGVKSLIREHVGEGDPIVVETAADMEDKRRPRNYHHYLRPILDALEEHPPEEADNLPDGFHDDVEPMFGDDEMRTEDTAEEYLDRTRESIENDERPVGALKARVNGAEQIIEEHSDHPNVDLIEQARDDLEEEIERRRGSDEEDTGEDELDAGDEEVTEADENDELADGWEKLEKSGEIDEEVTRADDANEMTGQYDDEELREAVKREGFDDATHSK</sequence>
<organism evidence="2 3">
    <name type="scientific">Halorussus limi</name>
    <dbReference type="NCBI Taxonomy" id="2938695"/>
    <lineage>
        <taxon>Archaea</taxon>
        <taxon>Methanobacteriati</taxon>
        <taxon>Methanobacteriota</taxon>
        <taxon>Stenosarchaea group</taxon>
        <taxon>Halobacteria</taxon>
        <taxon>Halobacteriales</taxon>
        <taxon>Haladaptataceae</taxon>
        <taxon>Halorussus</taxon>
    </lineage>
</organism>
<feature type="compositionally biased region" description="Basic and acidic residues" evidence="1">
    <location>
        <begin position="275"/>
        <end position="294"/>
    </location>
</feature>
<proteinExistence type="predicted"/>
<name>A0A8U0HQN6_9EURY</name>
<keyword evidence="3" id="KW-1185">Reference proteome</keyword>
<dbReference type="RefSeq" id="WP_248649254.1">
    <property type="nucleotide sequence ID" value="NZ_CP096659.1"/>
</dbReference>
<feature type="compositionally biased region" description="Basic and acidic residues" evidence="1">
    <location>
        <begin position="308"/>
        <end position="323"/>
    </location>
</feature>
<protein>
    <submittedName>
        <fullName evidence="2">Uncharacterized protein</fullName>
    </submittedName>
</protein>
<feature type="compositionally biased region" description="Basic and acidic residues" evidence="1">
    <location>
        <begin position="177"/>
        <end position="202"/>
    </location>
</feature>
<gene>
    <name evidence="2" type="ORF">M0R89_11630</name>
</gene>
<evidence type="ECO:0000256" key="1">
    <source>
        <dbReference type="SAM" id="MobiDB-lite"/>
    </source>
</evidence>
<feature type="compositionally biased region" description="Basic and acidic residues" evidence="1">
    <location>
        <begin position="217"/>
        <end position="246"/>
    </location>
</feature>
<evidence type="ECO:0000313" key="2">
    <source>
        <dbReference type="EMBL" id="UPV73198.1"/>
    </source>
</evidence>
<evidence type="ECO:0000313" key="3">
    <source>
        <dbReference type="Proteomes" id="UP000830729"/>
    </source>
</evidence>
<feature type="compositionally biased region" description="Acidic residues" evidence="1">
    <location>
        <begin position="247"/>
        <end position="274"/>
    </location>
</feature>
<feature type="region of interest" description="Disordered" evidence="1">
    <location>
        <begin position="155"/>
        <end position="323"/>
    </location>
</feature>